<name>A0ABR2UN25_9PEZI</name>
<sequence>MACSIFHFVLASAMLIRSAKALQVAPNSPCASSCVDSSDLDISDPNSSNTVNDDITCYDKDFASSAAGLKFERCMSCLQDSSYSQGAESDQAWFLYNLRYTFDYCIFGFPNATNVASTPCSTSTACGGLEAALTGDSLDATNLQAYGYCSADGGAMSDSSVTKCKACVSASDGQDYLVNFMTALEAGCQQQPATGTLIGLNDTVFATTAISATDPSASAEASSGKAGMPTTAIAGIAIGAIVVLLAIAGFLFVRYRKRRNRSVRLGGLAKGTAPKRSKHRPASSLSFRCQTHLSPRSPAFFPSPSDTTIQEEKQFPAPPTSFSPNLISPESPDSKFSAWNSRPGFKSERGARGHGPSLPLYNISTAAPTVPAGVYHSTSPKSKNFSPIDETTTPASTTSTKSTAHLLPLKPYNPAEYGISVPHMGTVPEATYASPTSGSTASPLISRAWDQKKPLWDTPLPVRVSSRPAINVVNVLGANKGKRVSSNTGSPVESKEISVKFPGPPSPKRF</sequence>
<protein>
    <recommendedName>
        <fullName evidence="6">LPXTG-domain-containing protein</fullName>
    </recommendedName>
</protein>
<keyword evidence="2" id="KW-0472">Membrane</keyword>
<reference evidence="4 5" key="1">
    <citation type="journal article" date="2024" name="J. Plant Pathol.">
        <title>Sequence and assembly of the genome of Seiridium unicorne, isolate CBS 538.82, causal agent of cypress canker disease.</title>
        <authorList>
            <person name="Scali E."/>
            <person name="Rocca G.D."/>
            <person name="Danti R."/>
            <person name="Garbelotto M."/>
            <person name="Barberini S."/>
            <person name="Baroncelli R."/>
            <person name="Emiliani G."/>
        </authorList>
    </citation>
    <scope>NUCLEOTIDE SEQUENCE [LARGE SCALE GENOMIC DNA]</scope>
    <source>
        <strain evidence="4 5">BM-138-508</strain>
    </source>
</reference>
<feature type="compositionally biased region" description="Low complexity" evidence="1">
    <location>
        <begin position="391"/>
        <end position="402"/>
    </location>
</feature>
<dbReference type="Proteomes" id="UP001408356">
    <property type="component" value="Unassembled WGS sequence"/>
</dbReference>
<evidence type="ECO:0000256" key="3">
    <source>
        <dbReference type="SAM" id="SignalP"/>
    </source>
</evidence>
<accession>A0ABR2UN25</accession>
<feature type="region of interest" description="Disordered" evidence="1">
    <location>
        <begin position="374"/>
        <end position="402"/>
    </location>
</feature>
<feature type="region of interest" description="Disordered" evidence="1">
    <location>
        <begin position="295"/>
        <end position="334"/>
    </location>
</feature>
<comment type="caution">
    <text evidence="4">The sequence shown here is derived from an EMBL/GenBank/DDBJ whole genome shotgun (WGS) entry which is preliminary data.</text>
</comment>
<keyword evidence="3" id="KW-0732">Signal</keyword>
<evidence type="ECO:0000256" key="1">
    <source>
        <dbReference type="SAM" id="MobiDB-lite"/>
    </source>
</evidence>
<dbReference type="EMBL" id="JARVKF010000409">
    <property type="protein sequence ID" value="KAK9416048.1"/>
    <property type="molecule type" value="Genomic_DNA"/>
</dbReference>
<feature type="transmembrane region" description="Helical" evidence="2">
    <location>
        <begin position="232"/>
        <end position="253"/>
    </location>
</feature>
<keyword evidence="2" id="KW-0812">Transmembrane</keyword>
<proteinExistence type="predicted"/>
<keyword evidence="5" id="KW-1185">Reference proteome</keyword>
<organism evidence="4 5">
    <name type="scientific">Seiridium unicorne</name>
    <dbReference type="NCBI Taxonomy" id="138068"/>
    <lineage>
        <taxon>Eukaryota</taxon>
        <taxon>Fungi</taxon>
        <taxon>Dikarya</taxon>
        <taxon>Ascomycota</taxon>
        <taxon>Pezizomycotina</taxon>
        <taxon>Sordariomycetes</taxon>
        <taxon>Xylariomycetidae</taxon>
        <taxon>Amphisphaeriales</taxon>
        <taxon>Sporocadaceae</taxon>
        <taxon>Seiridium</taxon>
    </lineage>
</organism>
<evidence type="ECO:0000313" key="5">
    <source>
        <dbReference type="Proteomes" id="UP001408356"/>
    </source>
</evidence>
<feature type="region of interest" description="Disordered" evidence="1">
    <location>
        <begin position="268"/>
        <end position="287"/>
    </location>
</feature>
<feature type="region of interest" description="Disordered" evidence="1">
    <location>
        <begin position="481"/>
        <end position="510"/>
    </location>
</feature>
<gene>
    <name evidence="4" type="ORF">SUNI508_09821</name>
</gene>
<feature type="compositionally biased region" description="Low complexity" evidence="1">
    <location>
        <begin position="295"/>
        <end position="305"/>
    </location>
</feature>
<evidence type="ECO:0000256" key="2">
    <source>
        <dbReference type="SAM" id="Phobius"/>
    </source>
</evidence>
<evidence type="ECO:0008006" key="6">
    <source>
        <dbReference type="Google" id="ProtNLM"/>
    </source>
</evidence>
<evidence type="ECO:0000313" key="4">
    <source>
        <dbReference type="EMBL" id="KAK9416048.1"/>
    </source>
</evidence>
<feature type="signal peptide" evidence="3">
    <location>
        <begin position="1"/>
        <end position="21"/>
    </location>
</feature>
<feature type="compositionally biased region" description="Polar residues" evidence="1">
    <location>
        <begin position="376"/>
        <end position="385"/>
    </location>
</feature>
<keyword evidence="2" id="KW-1133">Transmembrane helix</keyword>
<feature type="chain" id="PRO_5047049241" description="LPXTG-domain-containing protein" evidence="3">
    <location>
        <begin position="22"/>
        <end position="510"/>
    </location>
</feature>